<keyword evidence="3" id="KW-1185">Reference proteome</keyword>
<dbReference type="Proteomes" id="UP000664203">
    <property type="component" value="Unassembled WGS sequence"/>
</dbReference>
<name>A0A8H3ECY6_9LECA</name>
<dbReference type="OrthoDB" id="4590707at2759"/>
<feature type="region of interest" description="Disordered" evidence="1">
    <location>
        <begin position="1"/>
        <end position="157"/>
    </location>
</feature>
<sequence length="175" mass="18787">MQPQIERIQHPEKHGHGGHGGHDEHGKHGEEGDGDEEGGLSEGGESGEEKSEDQDEGEQGEGGEKHTPSTSDDESSENALHENEGGQDVEGVQFKGATSGGTEEGEQGDTRKHIPDAKGFNKKRIESDYGVKQGEAQEPDQDPSDKDMVSNSPYMAPLGMDHSLILESRLLHPSL</sequence>
<organism evidence="2 3">
    <name type="scientific">Alectoria fallacina</name>
    <dbReference type="NCBI Taxonomy" id="1903189"/>
    <lineage>
        <taxon>Eukaryota</taxon>
        <taxon>Fungi</taxon>
        <taxon>Dikarya</taxon>
        <taxon>Ascomycota</taxon>
        <taxon>Pezizomycotina</taxon>
        <taxon>Lecanoromycetes</taxon>
        <taxon>OSLEUM clade</taxon>
        <taxon>Lecanoromycetidae</taxon>
        <taxon>Lecanorales</taxon>
        <taxon>Lecanorineae</taxon>
        <taxon>Parmeliaceae</taxon>
        <taxon>Alectoria</taxon>
    </lineage>
</organism>
<accession>A0A8H3ECY6</accession>
<dbReference type="AlphaFoldDB" id="A0A8H3ECY6"/>
<protein>
    <submittedName>
        <fullName evidence="2">Uncharacterized protein</fullName>
    </submittedName>
</protein>
<comment type="caution">
    <text evidence="2">The sequence shown here is derived from an EMBL/GenBank/DDBJ whole genome shotgun (WGS) entry which is preliminary data.</text>
</comment>
<proteinExistence type="predicted"/>
<dbReference type="EMBL" id="CAJPDR010000006">
    <property type="protein sequence ID" value="CAF9904546.1"/>
    <property type="molecule type" value="Genomic_DNA"/>
</dbReference>
<feature type="compositionally biased region" description="Basic and acidic residues" evidence="1">
    <location>
        <begin position="7"/>
        <end position="31"/>
    </location>
</feature>
<evidence type="ECO:0000256" key="1">
    <source>
        <dbReference type="SAM" id="MobiDB-lite"/>
    </source>
</evidence>
<reference evidence="2" key="1">
    <citation type="submission" date="2021-03" db="EMBL/GenBank/DDBJ databases">
        <authorList>
            <person name="Tagirdzhanova G."/>
        </authorList>
    </citation>
    <scope>NUCLEOTIDE SEQUENCE</scope>
</reference>
<gene>
    <name evidence="2" type="ORF">ALECFALPRED_008602</name>
</gene>
<feature type="compositionally biased region" description="Acidic residues" evidence="1">
    <location>
        <begin position="50"/>
        <end position="61"/>
    </location>
</feature>
<evidence type="ECO:0000313" key="3">
    <source>
        <dbReference type="Proteomes" id="UP000664203"/>
    </source>
</evidence>
<evidence type="ECO:0000313" key="2">
    <source>
        <dbReference type="EMBL" id="CAF9904546.1"/>
    </source>
</evidence>